<evidence type="ECO:0000256" key="4">
    <source>
        <dbReference type="ARBA" id="ARBA00023242"/>
    </source>
</evidence>
<dbReference type="PANTHER" id="PTHR46834:SF1">
    <property type="entry name" value="TRANSCRIPTION FACTOR BHLH10"/>
    <property type="match status" value="1"/>
</dbReference>
<protein>
    <submittedName>
        <fullName evidence="7">Putative transcription factor bHLH family</fullName>
    </submittedName>
</protein>
<name>A0A396IDL8_MEDTR</name>
<dbReference type="SMART" id="SM00353">
    <property type="entry name" value="HLH"/>
    <property type="match status" value="1"/>
</dbReference>
<keyword evidence="3" id="KW-0804">Transcription</keyword>
<dbReference type="Gene3D" id="4.10.280.10">
    <property type="entry name" value="Helix-loop-helix DNA-binding domain"/>
    <property type="match status" value="1"/>
</dbReference>
<comment type="caution">
    <text evidence="7">The sequence shown here is derived from an EMBL/GenBank/DDBJ whole genome shotgun (WGS) entry which is preliminary data.</text>
</comment>
<dbReference type="Proteomes" id="UP000265566">
    <property type="component" value="Chromosome 4"/>
</dbReference>
<dbReference type="GO" id="GO:0005634">
    <property type="term" value="C:nucleus"/>
    <property type="evidence" value="ECO:0007669"/>
    <property type="project" value="UniProtKB-SubCell"/>
</dbReference>
<comment type="subcellular location">
    <subcellularLocation>
        <location evidence="1">Nucleus</location>
    </subcellularLocation>
</comment>
<organism evidence="7 8">
    <name type="scientific">Medicago truncatula</name>
    <name type="common">Barrel medic</name>
    <name type="synonym">Medicago tribuloides</name>
    <dbReference type="NCBI Taxonomy" id="3880"/>
    <lineage>
        <taxon>Eukaryota</taxon>
        <taxon>Viridiplantae</taxon>
        <taxon>Streptophyta</taxon>
        <taxon>Embryophyta</taxon>
        <taxon>Tracheophyta</taxon>
        <taxon>Spermatophyta</taxon>
        <taxon>Magnoliopsida</taxon>
        <taxon>eudicotyledons</taxon>
        <taxon>Gunneridae</taxon>
        <taxon>Pentapetalae</taxon>
        <taxon>rosids</taxon>
        <taxon>fabids</taxon>
        <taxon>Fabales</taxon>
        <taxon>Fabaceae</taxon>
        <taxon>Papilionoideae</taxon>
        <taxon>50 kb inversion clade</taxon>
        <taxon>NPAAA clade</taxon>
        <taxon>Hologalegina</taxon>
        <taxon>IRL clade</taxon>
        <taxon>Trifolieae</taxon>
        <taxon>Medicago</taxon>
    </lineage>
</organism>
<evidence type="ECO:0000256" key="3">
    <source>
        <dbReference type="ARBA" id="ARBA00023163"/>
    </source>
</evidence>
<feature type="compositionally biased region" description="Polar residues" evidence="5">
    <location>
        <begin position="32"/>
        <end position="42"/>
    </location>
</feature>
<evidence type="ECO:0000313" key="7">
    <source>
        <dbReference type="EMBL" id="RHN62931.1"/>
    </source>
</evidence>
<dbReference type="InterPro" id="IPR036638">
    <property type="entry name" value="HLH_DNA-bd_sf"/>
</dbReference>
<dbReference type="Pfam" id="PF00010">
    <property type="entry name" value="HLH"/>
    <property type="match status" value="1"/>
</dbReference>
<dbReference type="PROSITE" id="PS50888">
    <property type="entry name" value="BHLH"/>
    <property type="match status" value="1"/>
</dbReference>
<dbReference type="GO" id="GO:0046983">
    <property type="term" value="F:protein dimerization activity"/>
    <property type="evidence" value="ECO:0007669"/>
    <property type="project" value="InterPro"/>
</dbReference>
<dbReference type="OMA" id="IEICKRH"/>
<dbReference type="GO" id="GO:0006355">
    <property type="term" value="P:regulation of DNA-templated transcription"/>
    <property type="evidence" value="ECO:0007669"/>
    <property type="project" value="InterPro"/>
</dbReference>
<reference evidence="8" key="1">
    <citation type="journal article" date="2018" name="Nat. Plants">
        <title>Whole-genome landscape of Medicago truncatula symbiotic genes.</title>
        <authorList>
            <person name="Pecrix Y."/>
            <person name="Staton S.E."/>
            <person name="Sallet E."/>
            <person name="Lelandais-Briere C."/>
            <person name="Moreau S."/>
            <person name="Carrere S."/>
            <person name="Blein T."/>
            <person name="Jardinaud M.F."/>
            <person name="Latrasse D."/>
            <person name="Zouine M."/>
            <person name="Zahm M."/>
            <person name="Kreplak J."/>
            <person name="Mayjonade B."/>
            <person name="Satge C."/>
            <person name="Perez M."/>
            <person name="Cauet S."/>
            <person name="Marande W."/>
            <person name="Chantry-Darmon C."/>
            <person name="Lopez-Roques C."/>
            <person name="Bouchez O."/>
            <person name="Berard A."/>
            <person name="Debelle F."/>
            <person name="Munos S."/>
            <person name="Bendahmane A."/>
            <person name="Berges H."/>
            <person name="Niebel A."/>
            <person name="Buitink J."/>
            <person name="Frugier F."/>
            <person name="Benhamed M."/>
            <person name="Crespi M."/>
            <person name="Gouzy J."/>
            <person name="Gamas P."/>
        </authorList>
    </citation>
    <scope>NUCLEOTIDE SEQUENCE [LARGE SCALE GENOMIC DNA]</scope>
    <source>
        <strain evidence="8">cv. Jemalong A17</strain>
    </source>
</reference>
<dbReference type="AlphaFoldDB" id="A0A396IDL8"/>
<feature type="region of interest" description="Disordered" evidence="5">
    <location>
        <begin position="1"/>
        <end position="42"/>
    </location>
</feature>
<dbReference type="EMBL" id="PSQE01000004">
    <property type="protein sequence ID" value="RHN62931.1"/>
    <property type="molecule type" value="Genomic_DNA"/>
</dbReference>
<gene>
    <name evidence="7" type="ORF">MtrunA17_Chr4g0052821</name>
</gene>
<dbReference type="GO" id="GO:0048658">
    <property type="term" value="P:anther wall tapetum development"/>
    <property type="evidence" value="ECO:0007669"/>
    <property type="project" value="InterPro"/>
</dbReference>
<evidence type="ECO:0000259" key="6">
    <source>
        <dbReference type="PROSITE" id="PS50888"/>
    </source>
</evidence>
<dbReference type="SUPFAM" id="SSF47459">
    <property type="entry name" value="HLH, helix-loop-helix DNA-binding domain"/>
    <property type="match status" value="1"/>
</dbReference>
<evidence type="ECO:0000256" key="2">
    <source>
        <dbReference type="ARBA" id="ARBA00023015"/>
    </source>
</evidence>
<keyword evidence="4" id="KW-0539">Nucleus</keyword>
<evidence type="ECO:0000256" key="5">
    <source>
        <dbReference type="SAM" id="MobiDB-lite"/>
    </source>
</evidence>
<evidence type="ECO:0000313" key="8">
    <source>
        <dbReference type="Proteomes" id="UP000265566"/>
    </source>
</evidence>
<feature type="compositionally biased region" description="Polar residues" evidence="5">
    <location>
        <begin position="1"/>
        <end position="13"/>
    </location>
</feature>
<dbReference type="InterPro" id="IPR011598">
    <property type="entry name" value="bHLH_dom"/>
</dbReference>
<dbReference type="InterPro" id="IPR045895">
    <property type="entry name" value="bHLH91-like"/>
</dbReference>
<dbReference type="InterPro" id="IPR045896">
    <property type="entry name" value="MYC1-like_bHLH"/>
</dbReference>
<dbReference type="CDD" id="cd18918">
    <property type="entry name" value="bHLH_AtMYC1_like"/>
    <property type="match status" value="1"/>
</dbReference>
<proteinExistence type="predicted"/>
<dbReference type="PANTHER" id="PTHR46834">
    <property type="entry name" value="TRANSCRIPTION FACTOR BHLH91"/>
    <property type="match status" value="1"/>
</dbReference>
<feature type="domain" description="BHLH" evidence="6">
    <location>
        <begin position="286"/>
        <end position="335"/>
    </location>
</feature>
<sequence length="483" mass="53993">MSSGSGDNQNMHEQTGCFDPDTMAEGVENSPEDNNSPQTMPNQVVAGNSNNSIEENFRPSVEEFSYHNHHSPQHLEDVSTYTNGFTPSSENIAQQNLGLNIGNYYYNNMDNLLEQEVYQNSSWDPSAQDMDYANHQEYHQLHNHKQSYNPSTTQAPHYPSPDVLNLHFPRSSASSLLTNPSTICITNPTQKPPNFHYSMSFLGDLPIGSDNSSGSSVLYDPLFPLNLPAQSPALRELPQSLPRVYSMPTNSRNGSPFGGGDEMEGDGGMGVSQFNKVTAFVGKGKGKATEHLTTEKQRREQLKGRYKILRSLIPNSTKDDRASVVGDAIEYLRELIRTVNELKLLVEKKRHEIEICKRHKTEDYAAESCHMKPFGDPDGSIRTSWLQRKSKDSEVDVRIIDDDVTIKLFQRKKVNCLLFVSKVLDELQLELNHVAGGHVGEYCSFLFNSKVIEGSSVHASAIANRVIDVLDTQYAAVVPHNRM</sequence>
<evidence type="ECO:0000256" key="1">
    <source>
        <dbReference type="ARBA" id="ARBA00004123"/>
    </source>
</evidence>
<accession>A0A396IDL8</accession>
<dbReference type="Gramene" id="rna25569">
    <property type="protein sequence ID" value="RHN62931.1"/>
    <property type="gene ID" value="gene25569"/>
</dbReference>
<keyword evidence="2" id="KW-0805">Transcription regulation</keyword>